<keyword evidence="3 6" id="KW-0812">Transmembrane</keyword>
<feature type="transmembrane region" description="Helical" evidence="6">
    <location>
        <begin position="207"/>
        <end position="228"/>
    </location>
</feature>
<comment type="similarity">
    <text evidence="2">Belongs to the DsbD family.</text>
</comment>
<keyword evidence="4 6" id="KW-1133">Transmembrane helix</keyword>
<dbReference type="PANTHER" id="PTHR31272">
    <property type="entry name" value="CYTOCHROME C-TYPE BIOGENESIS PROTEIN HI_1454-RELATED"/>
    <property type="match status" value="1"/>
</dbReference>
<organism evidence="8 9">
    <name type="scientific">Blautia faecicola</name>
    <dbReference type="NCBI Taxonomy" id="2509240"/>
    <lineage>
        <taxon>Bacteria</taxon>
        <taxon>Bacillati</taxon>
        <taxon>Bacillota</taxon>
        <taxon>Clostridia</taxon>
        <taxon>Lachnospirales</taxon>
        <taxon>Lachnospiraceae</taxon>
        <taxon>Blautia</taxon>
    </lineage>
</organism>
<evidence type="ECO:0000259" key="7">
    <source>
        <dbReference type="Pfam" id="PF02683"/>
    </source>
</evidence>
<dbReference type="InterPro" id="IPR003834">
    <property type="entry name" value="Cyt_c_assmbl_TM_dom"/>
</dbReference>
<dbReference type="Pfam" id="PF02683">
    <property type="entry name" value="DsbD_TM"/>
    <property type="match status" value="2"/>
</dbReference>
<comment type="caution">
    <text evidence="8">The sequence shown here is derived from an EMBL/GenBank/DDBJ whole genome shotgun (WGS) entry which is preliminary data.</text>
</comment>
<evidence type="ECO:0000256" key="4">
    <source>
        <dbReference type="ARBA" id="ARBA00022989"/>
    </source>
</evidence>
<name>A0A4V1NS15_9FIRM</name>
<reference evidence="8 9" key="1">
    <citation type="submission" date="2019-01" db="EMBL/GenBank/DDBJ databases">
        <title>Blautia sp. nov. KGMB01111 isolated human feces.</title>
        <authorList>
            <person name="Park J.-E."/>
            <person name="Kim J.-S."/>
            <person name="Park S.-H."/>
        </authorList>
    </citation>
    <scope>NUCLEOTIDE SEQUENCE [LARGE SCALE GENOMIC DNA]</scope>
    <source>
        <strain evidence="8 9">KGMB01111</strain>
    </source>
</reference>
<feature type="transmembrane region" description="Helical" evidence="6">
    <location>
        <begin position="59"/>
        <end position="80"/>
    </location>
</feature>
<dbReference type="OrthoDB" id="9809733at2"/>
<feature type="domain" description="Cytochrome C biogenesis protein transmembrane" evidence="7">
    <location>
        <begin position="168"/>
        <end position="266"/>
    </location>
</feature>
<dbReference type="PANTHER" id="PTHR31272:SF6">
    <property type="entry name" value="CYTOCHROME C-TYPE BIOGENESIS CCDA-LIKE CHLOROPLASTIC PROTEIN"/>
    <property type="match status" value="1"/>
</dbReference>
<feature type="transmembrane region" description="Helical" evidence="6">
    <location>
        <begin position="174"/>
        <end position="201"/>
    </location>
</feature>
<gene>
    <name evidence="8" type="ORF">ETP43_10895</name>
</gene>
<evidence type="ECO:0000256" key="2">
    <source>
        <dbReference type="ARBA" id="ARBA00006143"/>
    </source>
</evidence>
<feature type="transmembrane region" description="Helical" evidence="6">
    <location>
        <begin position="249"/>
        <end position="270"/>
    </location>
</feature>
<protein>
    <submittedName>
        <fullName evidence="8">Cytochrome c biogenesis protein CcdA</fullName>
    </submittedName>
</protein>
<dbReference type="RefSeq" id="WP_129258066.1">
    <property type="nucleotide sequence ID" value="NZ_SDKC01000001.1"/>
</dbReference>
<feature type="transmembrane region" description="Helical" evidence="6">
    <location>
        <begin position="92"/>
        <end position="113"/>
    </location>
</feature>
<evidence type="ECO:0000313" key="8">
    <source>
        <dbReference type="EMBL" id="RXS75675.1"/>
    </source>
</evidence>
<evidence type="ECO:0000256" key="3">
    <source>
        <dbReference type="ARBA" id="ARBA00022692"/>
    </source>
</evidence>
<proteinExistence type="inferred from homology"/>
<evidence type="ECO:0000256" key="1">
    <source>
        <dbReference type="ARBA" id="ARBA00004141"/>
    </source>
</evidence>
<sequence>MTQWLNTLANLIQQYIWLAPVLALVGGLVTSFTPCSLSSVPMVIAYIGGSAKNDTKKAFRLSLTMAGGLALTFLVFGSLASVLGHYLHEFGAWWYGILGVVMVLMALQIWGVIKILPNHPHDHGTGESHEEHGCECHDHHHHHEKEHHHPVDCQEGDGHCHCGPKVTKKGYLGALLAGMVSGAVASHCSTPVMIALLAMAAQAGKTAWGIFLMVMFAIGHSVLLVTAGTSYSVVERWMYDPKYERISKVLRIVMGVLILLIGVAMIYLALVHEG</sequence>
<evidence type="ECO:0000256" key="6">
    <source>
        <dbReference type="SAM" id="Phobius"/>
    </source>
</evidence>
<feature type="transmembrane region" description="Helical" evidence="6">
    <location>
        <begin position="15"/>
        <end position="47"/>
    </location>
</feature>
<keyword evidence="5 6" id="KW-0472">Membrane</keyword>
<dbReference type="Proteomes" id="UP000290106">
    <property type="component" value="Unassembled WGS sequence"/>
</dbReference>
<evidence type="ECO:0000313" key="9">
    <source>
        <dbReference type="Proteomes" id="UP000290106"/>
    </source>
</evidence>
<dbReference type="EMBL" id="SDKC01000001">
    <property type="protein sequence ID" value="RXS75675.1"/>
    <property type="molecule type" value="Genomic_DNA"/>
</dbReference>
<dbReference type="AlphaFoldDB" id="A0A4V1NS15"/>
<evidence type="ECO:0000256" key="5">
    <source>
        <dbReference type="ARBA" id="ARBA00023136"/>
    </source>
</evidence>
<keyword evidence="9" id="KW-1185">Reference proteome</keyword>
<dbReference type="InterPro" id="IPR051790">
    <property type="entry name" value="Cytochrome_c-biogenesis_DsbD"/>
</dbReference>
<dbReference type="GO" id="GO:0016020">
    <property type="term" value="C:membrane"/>
    <property type="evidence" value="ECO:0007669"/>
    <property type="project" value="UniProtKB-SubCell"/>
</dbReference>
<comment type="subcellular location">
    <subcellularLocation>
        <location evidence="1">Membrane</location>
        <topology evidence="1">Multi-pass membrane protein</topology>
    </subcellularLocation>
</comment>
<dbReference type="GO" id="GO:0017004">
    <property type="term" value="P:cytochrome complex assembly"/>
    <property type="evidence" value="ECO:0007669"/>
    <property type="project" value="InterPro"/>
</dbReference>
<feature type="domain" description="Cytochrome C biogenesis protein transmembrane" evidence="7">
    <location>
        <begin position="17"/>
        <end position="115"/>
    </location>
</feature>
<accession>A0A4V1NS15</accession>